<evidence type="ECO:0000313" key="1">
    <source>
        <dbReference type="EMBL" id="RMC19237.1"/>
    </source>
</evidence>
<dbReference type="OrthoDB" id="9396613at2759"/>
<dbReference type="AlphaFoldDB" id="A0A3M0LJH5"/>
<reference evidence="1 2" key="1">
    <citation type="submission" date="2018-07" db="EMBL/GenBank/DDBJ databases">
        <title>A high quality draft genome assembly of the barn swallow (H. rustica rustica).</title>
        <authorList>
            <person name="Formenti G."/>
            <person name="Chiara M."/>
            <person name="Poveda L."/>
            <person name="Francoijs K.-J."/>
            <person name="Bonisoli-Alquati A."/>
            <person name="Canova L."/>
            <person name="Gianfranceschi L."/>
            <person name="Horner D.S."/>
            <person name="Saino N."/>
        </authorList>
    </citation>
    <scope>NUCLEOTIDE SEQUENCE [LARGE SCALE GENOMIC DNA]</scope>
    <source>
        <strain evidence="1">Chelidonia</strain>
        <tissue evidence="1">Blood</tissue>
    </source>
</reference>
<organism evidence="1 2">
    <name type="scientific">Hirundo rustica rustica</name>
    <dbReference type="NCBI Taxonomy" id="333673"/>
    <lineage>
        <taxon>Eukaryota</taxon>
        <taxon>Metazoa</taxon>
        <taxon>Chordata</taxon>
        <taxon>Craniata</taxon>
        <taxon>Vertebrata</taxon>
        <taxon>Euteleostomi</taxon>
        <taxon>Archelosauria</taxon>
        <taxon>Archosauria</taxon>
        <taxon>Dinosauria</taxon>
        <taxon>Saurischia</taxon>
        <taxon>Theropoda</taxon>
        <taxon>Coelurosauria</taxon>
        <taxon>Aves</taxon>
        <taxon>Neognathae</taxon>
        <taxon>Neoaves</taxon>
        <taxon>Telluraves</taxon>
        <taxon>Australaves</taxon>
        <taxon>Passeriformes</taxon>
        <taxon>Sylvioidea</taxon>
        <taxon>Hirundinidae</taxon>
        <taxon>Hirundo</taxon>
    </lineage>
</organism>
<dbReference type="Proteomes" id="UP000269221">
    <property type="component" value="Unassembled WGS sequence"/>
</dbReference>
<evidence type="ECO:0008006" key="3">
    <source>
        <dbReference type="Google" id="ProtNLM"/>
    </source>
</evidence>
<dbReference type="STRING" id="333673.A0A3M0LJH5"/>
<comment type="caution">
    <text evidence="1">The sequence shown here is derived from an EMBL/GenBank/DDBJ whole genome shotgun (WGS) entry which is preliminary data.</text>
</comment>
<sequence>MLWLDSAQGEKDLGFLVDNQLNMSQQCAQVAKKANGILAYEEINCTLSKFAGDTKLSGAIATPEGQDTIQRDLNKLKKWIHGNLMRFNKAKCKVLHVDQGSSWYQHRLGDEQVESSSGEKDLGVYGRLDMTQCPGLGQIWEKTSV</sequence>
<dbReference type="PANTHER" id="PTHR33332">
    <property type="entry name" value="REVERSE TRANSCRIPTASE DOMAIN-CONTAINING PROTEIN"/>
    <property type="match status" value="1"/>
</dbReference>
<evidence type="ECO:0000313" key="2">
    <source>
        <dbReference type="Proteomes" id="UP000269221"/>
    </source>
</evidence>
<proteinExistence type="predicted"/>
<accession>A0A3M0LJH5</accession>
<protein>
    <recommendedName>
        <fullName evidence="3">Rna-directed dna polymerase from mobile element jockey-like</fullName>
    </recommendedName>
</protein>
<keyword evidence="2" id="KW-1185">Reference proteome</keyword>
<name>A0A3M0LJH5_HIRRU</name>
<dbReference type="EMBL" id="QRBI01000095">
    <property type="protein sequence ID" value="RMC19237.1"/>
    <property type="molecule type" value="Genomic_DNA"/>
</dbReference>
<gene>
    <name evidence="1" type="ORF">DUI87_03843</name>
</gene>